<dbReference type="Proteomes" id="UP000770661">
    <property type="component" value="Unassembled WGS sequence"/>
</dbReference>
<evidence type="ECO:0000313" key="4">
    <source>
        <dbReference type="Proteomes" id="UP000770661"/>
    </source>
</evidence>
<keyword evidence="4" id="KW-1185">Reference proteome</keyword>
<feature type="region of interest" description="Disordered" evidence="1">
    <location>
        <begin position="155"/>
        <end position="236"/>
    </location>
</feature>
<gene>
    <name evidence="3" type="ORF">GWK47_027398</name>
</gene>
<evidence type="ECO:0000313" key="3">
    <source>
        <dbReference type="EMBL" id="KAG0693729.1"/>
    </source>
</evidence>
<dbReference type="SMART" id="SM00595">
    <property type="entry name" value="MADF"/>
    <property type="match status" value="1"/>
</dbReference>
<reference evidence="3" key="1">
    <citation type="submission" date="2020-07" db="EMBL/GenBank/DDBJ databases">
        <title>The High-quality genome of the commercially important snow crab, Chionoecetes opilio.</title>
        <authorList>
            <person name="Jeong J.-H."/>
            <person name="Ryu S."/>
        </authorList>
    </citation>
    <scope>NUCLEOTIDE SEQUENCE</scope>
    <source>
        <strain evidence="3">MADBK_172401_WGS</strain>
        <tissue evidence="3">Digestive gland</tissue>
    </source>
</reference>
<dbReference type="PANTHER" id="PTHR21505:SF12">
    <property type="entry name" value="MADF DOMAIN-CONTAINING PROTEIN-RELATED"/>
    <property type="match status" value="1"/>
</dbReference>
<protein>
    <recommendedName>
        <fullName evidence="2">MADF domain-containing protein</fullName>
    </recommendedName>
</protein>
<sequence>MTPSSAWSTQATFTLLEKVRDREELWNIKHPAYHSQILRRRLFEEIGKELKAQYPALAEITTDNVIFRFAYLRGHFQKQLRKVEKSLKGSGGMVIPKWEYFEGCSFLTPVYSNTTRTSSIQLLSNTSKTIYEGTLKDLLDAQGNADLCFYGNSSTSLASSSPSPSQTPTVRPQSGNKCMADEHPHEEEDSPTSLSTSSTPSLPPSPAVVASASATQPLASTSQWTPRTHKKQKCRDNNEMVQETIVQTLKCMQEMMKAQERKQTVQYDLATQTVMAFIRLIPDSHQQVKSAKRGTWAALCEPLKHVSMNIEVNRAGQPGDSVPLLTQR</sequence>
<dbReference type="EMBL" id="JACEEZ010026263">
    <property type="protein sequence ID" value="KAG0693729.1"/>
    <property type="molecule type" value="Genomic_DNA"/>
</dbReference>
<comment type="caution">
    <text evidence="3">The sequence shown here is derived from an EMBL/GenBank/DDBJ whole genome shotgun (WGS) entry which is preliminary data.</text>
</comment>
<dbReference type="AlphaFoldDB" id="A0A8J8WCB6"/>
<evidence type="ECO:0000259" key="2">
    <source>
        <dbReference type="PROSITE" id="PS51029"/>
    </source>
</evidence>
<dbReference type="OrthoDB" id="6352741at2759"/>
<name>A0A8J8WCB6_CHIOP</name>
<feature type="domain" description="MADF" evidence="2">
    <location>
        <begin position="14"/>
        <end position="112"/>
    </location>
</feature>
<dbReference type="Pfam" id="PF10545">
    <property type="entry name" value="MADF_DNA_bdg"/>
    <property type="match status" value="1"/>
</dbReference>
<feature type="compositionally biased region" description="Polar residues" evidence="1">
    <location>
        <begin position="216"/>
        <end position="226"/>
    </location>
</feature>
<dbReference type="InterPro" id="IPR006578">
    <property type="entry name" value="MADF-dom"/>
</dbReference>
<dbReference type="PANTHER" id="PTHR21505">
    <property type="entry name" value="MADF DOMAIN-CONTAINING PROTEIN-RELATED"/>
    <property type="match status" value="1"/>
</dbReference>
<accession>A0A8J8WCB6</accession>
<feature type="compositionally biased region" description="Low complexity" evidence="1">
    <location>
        <begin position="191"/>
        <end position="200"/>
    </location>
</feature>
<feature type="compositionally biased region" description="Low complexity" evidence="1">
    <location>
        <begin position="155"/>
        <end position="169"/>
    </location>
</feature>
<proteinExistence type="predicted"/>
<dbReference type="PROSITE" id="PS51029">
    <property type="entry name" value="MADF"/>
    <property type="match status" value="1"/>
</dbReference>
<evidence type="ECO:0000256" key="1">
    <source>
        <dbReference type="SAM" id="MobiDB-lite"/>
    </source>
</evidence>
<organism evidence="3 4">
    <name type="scientific">Chionoecetes opilio</name>
    <name type="common">Atlantic snow crab</name>
    <name type="synonym">Cancer opilio</name>
    <dbReference type="NCBI Taxonomy" id="41210"/>
    <lineage>
        <taxon>Eukaryota</taxon>
        <taxon>Metazoa</taxon>
        <taxon>Ecdysozoa</taxon>
        <taxon>Arthropoda</taxon>
        <taxon>Crustacea</taxon>
        <taxon>Multicrustacea</taxon>
        <taxon>Malacostraca</taxon>
        <taxon>Eumalacostraca</taxon>
        <taxon>Eucarida</taxon>
        <taxon>Decapoda</taxon>
        <taxon>Pleocyemata</taxon>
        <taxon>Brachyura</taxon>
        <taxon>Eubrachyura</taxon>
        <taxon>Majoidea</taxon>
        <taxon>Majidae</taxon>
        <taxon>Chionoecetes</taxon>
    </lineage>
</organism>